<reference evidence="4" key="1">
    <citation type="submission" date="2017-02" db="UniProtKB">
        <authorList>
            <consortium name="WormBaseParasite"/>
        </authorList>
    </citation>
    <scope>IDENTIFICATION</scope>
</reference>
<dbReference type="AlphaFoldDB" id="A0A0R3W5T4"/>
<keyword evidence="1" id="KW-0732">Signal</keyword>
<dbReference type="OrthoDB" id="6252674at2759"/>
<evidence type="ECO:0000256" key="1">
    <source>
        <dbReference type="SAM" id="SignalP"/>
    </source>
</evidence>
<evidence type="ECO:0000313" key="3">
    <source>
        <dbReference type="Proteomes" id="UP000282613"/>
    </source>
</evidence>
<dbReference type="WBParaSite" id="TASK_0000550101-mRNA-1">
    <property type="protein sequence ID" value="TASK_0000550101-mRNA-1"/>
    <property type="gene ID" value="TASK_0000550101"/>
</dbReference>
<feature type="signal peptide" evidence="1">
    <location>
        <begin position="1"/>
        <end position="21"/>
    </location>
</feature>
<protein>
    <submittedName>
        <fullName evidence="2 4">Uncharacterized protein</fullName>
    </submittedName>
</protein>
<keyword evidence="3" id="KW-1185">Reference proteome</keyword>
<dbReference type="Proteomes" id="UP000282613">
    <property type="component" value="Unassembled WGS sequence"/>
</dbReference>
<proteinExistence type="predicted"/>
<name>A0A0R3W5T4_TAEAS</name>
<dbReference type="EMBL" id="UYRS01018419">
    <property type="protein sequence ID" value="VDK35190.1"/>
    <property type="molecule type" value="Genomic_DNA"/>
</dbReference>
<feature type="chain" id="PRO_5043132631" evidence="1">
    <location>
        <begin position="22"/>
        <end position="80"/>
    </location>
</feature>
<accession>A0A0R3W5T4</accession>
<evidence type="ECO:0000313" key="2">
    <source>
        <dbReference type="EMBL" id="VDK35190.1"/>
    </source>
</evidence>
<sequence>MSPSHLFDLALLLTAFTAVDSMKIKLREEGLRTLPSEMQPSLLKRLQALGDSDLDIPTLFELYELEKRRTMPYSGGIFGR</sequence>
<organism evidence="4">
    <name type="scientific">Taenia asiatica</name>
    <name type="common">Asian tapeworm</name>
    <dbReference type="NCBI Taxonomy" id="60517"/>
    <lineage>
        <taxon>Eukaryota</taxon>
        <taxon>Metazoa</taxon>
        <taxon>Spiralia</taxon>
        <taxon>Lophotrochozoa</taxon>
        <taxon>Platyhelminthes</taxon>
        <taxon>Cestoda</taxon>
        <taxon>Eucestoda</taxon>
        <taxon>Cyclophyllidea</taxon>
        <taxon>Taeniidae</taxon>
        <taxon>Taenia</taxon>
    </lineage>
</organism>
<reference evidence="2 3" key="2">
    <citation type="submission" date="2018-11" db="EMBL/GenBank/DDBJ databases">
        <authorList>
            <consortium name="Pathogen Informatics"/>
        </authorList>
    </citation>
    <scope>NUCLEOTIDE SEQUENCE [LARGE SCALE GENOMIC DNA]</scope>
</reference>
<evidence type="ECO:0000313" key="4">
    <source>
        <dbReference type="WBParaSite" id="TASK_0000550101-mRNA-1"/>
    </source>
</evidence>
<gene>
    <name evidence="2" type="ORF">TASK_LOCUS5502</name>
</gene>